<protein>
    <submittedName>
        <fullName evidence="2">Uncharacterized protein</fullName>
    </submittedName>
</protein>
<dbReference type="AlphaFoldDB" id="A0A371D7I5"/>
<evidence type="ECO:0000313" key="3">
    <source>
        <dbReference type="Proteomes" id="UP000256964"/>
    </source>
</evidence>
<keyword evidence="3" id="KW-1185">Reference proteome</keyword>
<gene>
    <name evidence="2" type="ORF">OH76DRAFT_657995</name>
</gene>
<accession>A0A371D7I5</accession>
<feature type="compositionally biased region" description="Polar residues" evidence="1">
    <location>
        <begin position="78"/>
        <end position="87"/>
    </location>
</feature>
<reference evidence="2 3" key="1">
    <citation type="journal article" date="2018" name="Biotechnol. Biofuels">
        <title>Integrative visual omics of the white-rot fungus Polyporus brumalis exposes the biotechnological potential of its oxidative enzymes for delignifying raw plant biomass.</title>
        <authorList>
            <person name="Miyauchi S."/>
            <person name="Rancon A."/>
            <person name="Drula E."/>
            <person name="Hage H."/>
            <person name="Chaduli D."/>
            <person name="Favel A."/>
            <person name="Grisel S."/>
            <person name="Henrissat B."/>
            <person name="Herpoel-Gimbert I."/>
            <person name="Ruiz-Duenas F.J."/>
            <person name="Chevret D."/>
            <person name="Hainaut M."/>
            <person name="Lin J."/>
            <person name="Wang M."/>
            <person name="Pangilinan J."/>
            <person name="Lipzen A."/>
            <person name="Lesage-Meessen L."/>
            <person name="Navarro D."/>
            <person name="Riley R."/>
            <person name="Grigoriev I.V."/>
            <person name="Zhou S."/>
            <person name="Raouche S."/>
            <person name="Rosso M.N."/>
        </authorList>
    </citation>
    <scope>NUCLEOTIDE SEQUENCE [LARGE SCALE GENOMIC DNA]</scope>
    <source>
        <strain evidence="2 3">BRFM 1820</strain>
    </source>
</reference>
<sequence length="97" mass="11136">MRQRALSRSSDDLDSVVGHSRVWRIWQSKFLLHGRGLRWPSAPPLHCGLSERLEMVLSLCMGTWFYLSHPETRSLTETLPASQSLYQRNGPRGAESR</sequence>
<evidence type="ECO:0000313" key="2">
    <source>
        <dbReference type="EMBL" id="RDX48504.1"/>
    </source>
</evidence>
<dbReference type="Proteomes" id="UP000256964">
    <property type="component" value="Unassembled WGS sequence"/>
</dbReference>
<feature type="region of interest" description="Disordered" evidence="1">
    <location>
        <begin position="78"/>
        <end position="97"/>
    </location>
</feature>
<organism evidence="2 3">
    <name type="scientific">Lentinus brumalis</name>
    <dbReference type="NCBI Taxonomy" id="2498619"/>
    <lineage>
        <taxon>Eukaryota</taxon>
        <taxon>Fungi</taxon>
        <taxon>Dikarya</taxon>
        <taxon>Basidiomycota</taxon>
        <taxon>Agaricomycotina</taxon>
        <taxon>Agaricomycetes</taxon>
        <taxon>Polyporales</taxon>
        <taxon>Polyporaceae</taxon>
        <taxon>Lentinus</taxon>
    </lineage>
</organism>
<evidence type="ECO:0000256" key="1">
    <source>
        <dbReference type="SAM" id="MobiDB-lite"/>
    </source>
</evidence>
<proteinExistence type="predicted"/>
<dbReference type="EMBL" id="KZ857411">
    <property type="protein sequence ID" value="RDX48504.1"/>
    <property type="molecule type" value="Genomic_DNA"/>
</dbReference>
<name>A0A371D7I5_9APHY</name>